<feature type="transmembrane region" description="Helical" evidence="10">
    <location>
        <begin position="214"/>
        <end position="236"/>
    </location>
</feature>
<keyword evidence="2 10" id="KW-0808">Transferase</keyword>
<evidence type="ECO:0000256" key="9">
    <source>
        <dbReference type="ARBA" id="ARBA00048048"/>
    </source>
</evidence>
<organism evidence="12 13">
    <name type="scientific">Coprinellus micaceus</name>
    <name type="common">Glistening ink-cap mushroom</name>
    <name type="synonym">Coprinus micaceus</name>
    <dbReference type="NCBI Taxonomy" id="71717"/>
    <lineage>
        <taxon>Eukaryota</taxon>
        <taxon>Fungi</taxon>
        <taxon>Dikarya</taxon>
        <taxon>Basidiomycota</taxon>
        <taxon>Agaricomycotina</taxon>
        <taxon>Agaricomycetes</taxon>
        <taxon>Agaricomycetidae</taxon>
        <taxon>Agaricales</taxon>
        <taxon>Agaricineae</taxon>
        <taxon>Psathyrellaceae</taxon>
        <taxon>Coprinellus</taxon>
    </lineage>
</organism>
<accession>A0A4Y7TH34</accession>
<dbReference type="STRING" id="71717.A0A4Y7TH34"/>
<comment type="domain">
    <text evidence="10">The DHHC domain is required for palmitoyltransferase activity.</text>
</comment>
<comment type="caution">
    <text evidence="12">The sequence shown here is derived from an EMBL/GenBank/DDBJ whole genome shotgun (WGS) entry which is preliminary data.</text>
</comment>
<feature type="transmembrane region" description="Helical" evidence="10">
    <location>
        <begin position="57"/>
        <end position="76"/>
    </location>
</feature>
<evidence type="ECO:0000256" key="1">
    <source>
        <dbReference type="ARBA" id="ARBA00004141"/>
    </source>
</evidence>
<keyword evidence="3 10" id="KW-0812">Transmembrane</keyword>
<keyword evidence="5 10" id="KW-0472">Membrane</keyword>
<evidence type="ECO:0000256" key="10">
    <source>
        <dbReference type="RuleBase" id="RU079119"/>
    </source>
</evidence>
<dbReference type="AlphaFoldDB" id="A0A4Y7TH34"/>
<evidence type="ECO:0000313" key="12">
    <source>
        <dbReference type="EMBL" id="TEB33487.1"/>
    </source>
</evidence>
<feature type="domain" description="Palmitoyltransferase DHHC" evidence="11">
    <location>
        <begin position="127"/>
        <end position="251"/>
    </location>
</feature>
<reference evidence="12 13" key="1">
    <citation type="journal article" date="2019" name="Nat. Ecol. Evol.">
        <title>Megaphylogeny resolves global patterns of mushroom evolution.</title>
        <authorList>
            <person name="Varga T."/>
            <person name="Krizsan K."/>
            <person name="Foldi C."/>
            <person name="Dima B."/>
            <person name="Sanchez-Garcia M."/>
            <person name="Sanchez-Ramirez S."/>
            <person name="Szollosi G.J."/>
            <person name="Szarkandi J.G."/>
            <person name="Papp V."/>
            <person name="Albert L."/>
            <person name="Andreopoulos W."/>
            <person name="Angelini C."/>
            <person name="Antonin V."/>
            <person name="Barry K.W."/>
            <person name="Bougher N.L."/>
            <person name="Buchanan P."/>
            <person name="Buyck B."/>
            <person name="Bense V."/>
            <person name="Catcheside P."/>
            <person name="Chovatia M."/>
            <person name="Cooper J."/>
            <person name="Damon W."/>
            <person name="Desjardin D."/>
            <person name="Finy P."/>
            <person name="Geml J."/>
            <person name="Haridas S."/>
            <person name="Hughes K."/>
            <person name="Justo A."/>
            <person name="Karasinski D."/>
            <person name="Kautmanova I."/>
            <person name="Kiss B."/>
            <person name="Kocsube S."/>
            <person name="Kotiranta H."/>
            <person name="LaButti K.M."/>
            <person name="Lechner B.E."/>
            <person name="Liimatainen K."/>
            <person name="Lipzen A."/>
            <person name="Lukacs Z."/>
            <person name="Mihaltcheva S."/>
            <person name="Morgado L.N."/>
            <person name="Niskanen T."/>
            <person name="Noordeloos M.E."/>
            <person name="Ohm R.A."/>
            <person name="Ortiz-Santana B."/>
            <person name="Ovrebo C."/>
            <person name="Racz N."/>
            <person name="Riley R."/>
            <person name="Savchenko A."/>
            <person name="Shiryaev A."/>
            <person name="Soop K."/>
            <person name="Spirin V."/>
            <person name="Szebenyi C."/>
            <person name="Tomsovsky M."/>
            <person name="Tulloss R.E."/>
            <person name="Uehling J."/>
            <person name="Grigoriev I.V."/>
            <person name="Vagvolgyi C."/>
            <person name="Papp T."/>
            <person name="Martin F.M."/>
            <person name="Miettinen O."/>
            <person name="Hibbett D.S."/>
            <person name="Nagy L.G."/>
        </authorList>
    </citation>
    <scope>NUCLEOTIDE SEQUENCE [LARGE SCALE GENOMIC DNA]</scope>
    <source>
        <strain evidence="12 13">FP101781</strain>
    </source>
</reference>
<dbReference type="InterPro" id="IPR039859">
    <property type="entry name" value="PFA4/ZDH16/20/ERF2-like"/>
</dbReference>
<name>A0A4Y7TH34_COPMI</name>
<keyword evidence="13" id="KW-1185">Reference proteome</keyword>
<dbReference type="GO" id="GO:0019706">
    <property type="term" value="F:protein-cysteine S-palmitoyltransferase activity"/>
    <property type="evidence" value="ECO:0007669"/>
    <property type="project" value="UniProtKB-EC"/>
</dbReference>
<dbReference type="EC" id="2.3.1.225" evidence="10"/>
<comment type="subcellular location">
    <subcellularLocation>
        <location evidence="1">Membrane</location>
        <topology evidence="1">Multi-pass membrane protein</topology>
    </subcellularLocation>
</comment>
<sequence length="339" mass="39128">MICAKRVFRCFKTVERWGNKITGAAGPYFVGLAVLLIATGTFAFFDVIAPSLSFPMLSIPICLLIAVNLWAHYYYVITVRPGFIEDPSKEAPDSFLWAKKSNRRRGSLTGGVRWTNTPRITPSTMSRCNRCAKMRPERAHHCRICNRCVLKYDHHCPVRINQCVGLYNERHFVMFMMYLVVATFCFSISGYHKILQALGITFDTNRWPHYTPEVMFAMIYILTVVLCFAVGVMLAWHLWGITNGETSVEAQDHELYSNRAKARDEVFVNSYDLGRKRNLVLFFNVGDGGYPWYTLLLPLRILPYTDGRSWARREGLERHQGLRMGEELTDESEEEEYED</sequence>
<keyword evidence="7" id="KW-0449">Lipoprotein</keyword>
<evidence type="ECO:0000256" key="6">
    <source>
        <dbReference type="ARBA" id="ARBA00023139"/>
    </source>
</evidence>
<evidence type="ECO:0000259" key="11">
    <source>
        <dbReference type="Pfam" id="PF01529"/>
    </source>
</evidence>
<feature type="transmembrane region" description="Helical" evidence="10">
    <location>
        <begin position="21"/>
        <end position="45"/>
    </location>
</feature>
<keyword evidence="6" id="KW-0564">Palmitate</keyword>
<evidence type="ECO:0000256" key="7">
    <source>
        <dbReference type="ARBA" id="ARBA00023288"/>
    </source>
</evidence>
<dbReference type="PROSITE" id="PS50216">
    <property type="entry name" value="DHHC"/>
    <property type="match status" value="1"/>
</dbReference>
<comment type="catalytic activity">
    <reaction evidence="9 10">
        <text>L-cysteinyl-[protein] + hexadecanoyl-CoA = S-hexadecanoyl-L-cysteinyl-[protein] + CoA</text>
        <dbReference type="Rhea" id="RHEA:36683"/>
        <dbReference type="Rhea" id="RHEA-COMP:10131"/>
        <dbReference type="Rhea" id="RHEA-COMP:11032"/>
        <dbReference type="ChEBI" id="CHEBI:29950"/>
        <dbReference type="ChEBI" id="CHEBI:57287"/>
        <dbReference type="ChEBI" id="CHEBI:57379"/>
        <dbReference type="ChEBI" id="CHEBI:74151"/>
        <dbReference type="EC" id="2.3.1.225"/>
    </reaction>
</comment>
<evidence type="ECO:0000256" key="4">
    <source>
        <dbReference type="ARBA" id="ARBA00022989"/>
    </source>
</evidence>
<dbReference type="Pfam" id="PF01529">
    <property type="entry name" value="DHHC"/>
    <property type="match status" value="1"/>
</dbReference>
<evidence type="ECO:0000256" key="3">
    <source>
        <dbReference type="ARBA" id="ARBA00022692"/>
    </source>
</evidence>
<feature type="transmembrane region" description="Helical" evidence="10">
    <location>
        <begin position="175"/>
        <end position="194"/>
    </location>
</feature>
<keyword evidence="4 10" id="KW-1133">Transmembrane helix</keyword>
<dbReference type="OrthoDB" id="9909019at2759"/>
<protein>
    <recommendedName>
        <fullName evidence="10">Palmitoyltransferase</fullName>
        <ecNumber evidence="10">2.3.1.225</ecNumber>
    </recommendedName>
</protein>
<dbReference type="InterPro" id="IPR001594">
    <property type="entry name" value="Palmitoyltrfase_DHHC"/>
</dbReference>
<dbReference type="Proteomes" id="UP000298030">
    <property type="component" value="Unassembled WGS sequence"/>
</dbReference>
<dbReference type="EMBL" id="QPFP01000012">
    <property type="protein sequence ID" value="TEB33487.1"/>
    <property type="molecule type" value="Genomic_DNA"/>
</dbReference>
<gene>
    <name evidence="12" type="ORF">FA13DRAFT_1626837</name>
</gene>
<evidence type="ECO:0000256" key="2">
    <source>
        <dbReference type="ARBA" id="ARBA00022679"/>
    </source>
</evidence>
<evidence type="ECO:0000313" key="13">
    <source>
        <dbReference type="Proteomes" id="UP000298030"/>
    </source>
</evidence>
<comment type="similarity">
    <text evidence="10">Belongs to the DHHC palmitoyltransferase family.</text>
</comment>
<evidence type="ECO:0000256" key="5">
    <source>
        <dbReference type="ARBA" id="ARBA00023136"/>
    </source>
</evidence>
<keyword evidence="8 10" id="KW-0012">Acyltransferase</keyword>
<dbReference type="PANTHER" id="PTHR12246">
    <property type="entry name" value="PALMITOYLTRANSFERASE ZDHHC16"/>
    <property type="match status" value="1"/>
</dbReference>
<dbReference type="GO" id="GO:0016020">
    <property type="term" value="C:membrane"/>
    <property type="evidence" value="ECO:0007669"/>
    <property type="project" value="UniProtKB-SubCell"/>
</dbReference>
<evidence type="ECO:0000256" key="8">
    <source>
        <dbReference type="ARBA" id="ARBA00023315"/>
    </source>
</evidence>
<proteinExistence type="inferred from homology"/>